<dbReference type="EMBL" id="FN653044">
    <property type="protein sequence ID" value="CBY24217.1"/>
    <property type="molecule type" value="Genomic_DNA"/>
</dbReference>
<proteinExistence type="predicted"/>
<accession>E4XF32</accession>
<sequence>MALHLTPRPLKIFELTFQH</sequence>
<organism evidence="1">
    <name type="scientific">Oikopleura dioica</name>
    <name type="common">Tunicate</name>
    <dbReference type="NCBI Taxonomy" id="34765"/>
    <lineage>
        <taxon>Eukaryota</taxon>
        <taxon>Metazoa</taxon>
        <taxon>Chordata</taxon>
        <taxon>Tunicata</taxon>
        <taxon>Appendicularia</taxon>
        <taxon>Copelata</taxon>
        <taxon>Oikopleuridae</taxon>
        <taxon>Oikopleura</taxon>
    </lineage>
</organism>
<evidence type="ECO:0000313" key="1">
    <source>
        <dbReference type="EMBL" id="CBY24217.1"/>
    </source>
</evidence>
<dbReference type="InParanoid" id="E4XF32"/>
<gene>
    <name evidence="1" type="ORF">GSOID_T00009567001</name>
</gene>
<evidence type="ECO:0000313" key="2">
    <source>
        <dbReference type="Proteomes" id="UP000001307"/>
    </source>
</evidence>
<name>E4XF32_OIKDI</name>
<keyword evidence="2" id="KW-1185">Reference proteome</keyword>
<dbReference type="AlphaFoldDB" id="E4XF32"/>
<dbReference type="Proteomes" id="UP000001307">
    <property type="component" value="Unassembled WGS sequence"/>
</dbReference>
<protein>
    <submittedName>
        <fullName evidence="1">Uncharacterized protein</fullName>
    </submittedName>
</protein>
<reference evidence="1" key="1">
    <citation type="journal article" date="2010" name="Science">
        <title>Plasticity of animal genome architecture unmasked by rapid evolution of a pelagic tunicate.</title>
        <authorList>
            <person name="Denoeud F."/>
            <person name="Henriet S."/>
            <person name="Mungpakdee S."/>
            <person name="Aury J.M."/>
            <person name="Da Silva C."/>
            <person name="Brinkmann H."/>
            <person name="Mikhaleva J."/>
            <person name="Olsen L.C."/>
            <person name="Jubin C."/>
            <person name="Canestro C."/>
            <person name="Bouquet J.M."/>
            <person name="Danks G."/>
            <person name="Poulain J."/>
            <person name="Campsteijn C."/>
            <person name="Adamski M."/>
            <person name="Cross I."/>
            <person name="Yadetie F."/>
            <person name="Muffato M."/>
            <person name="Louis A."/>
            <person name="Butcher S."/>
            <person name="Tsagkogeorga G."/>
            <person name="Konrad A."/>
            <person name="Singh S."/>
            <person name="Jensen M.F."/>
            <person name="Cong E.H."/>
            <person name="Eikeseth-Otteraa H."/>
            <person name="Noel B."/>
            <person name="Anthouard V."/>
            <person name="Porcel B.M."/>
            <person name="Kachouri-Lafond R."/>
            <person name="Nishino A."/>
            <person name="Ugolini M."/>
            <person name="Chourrout P."/>
            <person name="Nishida H."/>
            <person name="Aasland R."/>
            <person name="Huzurbazar S."/>
            <person name="Westhof E."/>
            <person name="Delsuc F."/>
            <person name="Lehrach H."/>
            <person name="Reinhardt R."/>
            <person name="Weissenbach J."/>
            <person name="Roy S.W."/>
            <person name="Artiguenave F."/>
            <person name="Postlethwait J.H."/>
            <person name="Manak J.R."/>
            <person name="Thompson E.M."/>
            <person name="Jaillon O."/>
            <person name="Du Pasquier L."/>
            <person name="Boudinot P."/>
            <person name="Liberles D.A."/>
            <person name="Volff J.N."/>
            <person name="Philippe H."/>
            <person name="Lenhard B."/>
            <person name="Roest Crollius H."/>
            <person name="Wincker P."/>
            <person name="Chourrout D."/>
        </authorList>
    </citation>
    <scope>NUCLEOTIDE SEQUENCE [LARGE SCALE GENOMIC DNA]</scope>
</reference>